<feature type="transmembrane region" description="Helical" evidence="7">
    <location>
        <begin position="213"/>
        <end position="232"/>
    </location>
</feature>
<dbReference type="PANTHER" id="PTHR30012">
    <property type="entry name" value="GENERAL SECRETION PATHWAY PROTEIN"/>
    <property type="match status" value="1"/>
</dbReference>
<name>A0A2W6MWA7_9HELI</name>
<reference evidence="9 10" key="1">
    <citation type="submission" date="2017-03" db="EMBL/GenBank/DDBJ databases">
        <title>Genomic and clinical evidence uncovers the enterohepatic species Helicobacter valdiviensis as a potential human intestinal pathogen.</title>
        <authorList>
            <person name="Fresia P."/>
            <person name="Jara R."/>
            <person name="Sierra R."/>
            <person name="Ferres I."/>
            <person name="Greif G."/>
            <person name="Iraola G."/>
            <person name="Collado L."/>
        </authorList>
    </citation>
    <scope>NUCLEOTIDE SEQUENCE [LARGE SCALE GENOMIC DNA]</scope>
    <source>
        <strain evidence="9 10">WBE14</strain>
    </source>
</reference>
<evidence type="ECO:0000256" key="1">
    <source>
        <dbReference type="ARBA" id="ARBA00004651"/>
    </source>
</evidence>
<protein>
    <recommendedName>
        <fullName evidence="8">Type II secretion system protein GspF domain-containing protein</fullName>
    </recommendedName>
</protein>
<evidence type="ECO:0000256" key="2">
    <source>
        <dbReference type="ARBA" id="ARBA00005745"/>
    </source>
</evidence>
<sequence>MQKFEVFYKYNGKKFRILKRAKNKEEIEDWLLVNHFTLLKIVPKTSTLFLSKNPSYKDILNAFYQLSLSLRAKIPLEASLQSIIEHTNNKKLQQRFLQILYQLKGGKNLSNAFREVGFEAFICALMEVGEQNGKIEEMLNYAILSLKMQNKNKKALFRALFYPLFVVVVMIFVFLGIVLFVLPQFENLFIDLGANLPFATLSLLFIKALVLDYGLLSLALVGGGIFLITSAYKKLEKFANLIDCYLLKIPFLGEMIYYSQIHTFFVLFFYLSKSEVPIKKRLECASGAILNKELKRRLKLVYLEIEKGVSLSLAFKKSKVLNLQGESLMQSIKDGEGLLSALSIINELYGEILEDKTSLVIASLEPLAILFLGVLVLWLGLGIFLPLWELPMQLKSF</sequence>
<dbReference type="AlphaFoldDB" id="A0A2W6MWA7"/>
<dbReference type="Gene3D" id="1.20.81.30">
    <property type="entry name" value="Type II secretion system (T2SS), domain F"/>
    <property type="match status" value="2"/>
</dbReference>
<dbReference type="PRINTS" id="PR00812">
    <property type="entry name" value="BCTERIALGSPF"/>
</dbReference>
<feature type="transmembrane region" description="Helical" evidence="7">
    <location>
        <begin position="155"/>
        <end position="182"/>
    </location>
</feature>
<evidence type="ECO:0000256" key="7">
    <source>
        <dbReference type="SAM" id="Phobius"/>
    </source>
</evidence>
<dbReference type="InterPro" id="IPR003004">
    <property type="entry name" value="GspF/PilC"/>
</dbReference>
<keyword evidence="10" id="KW-1185">Reference proteome</keyword>
<keyword evidence="3" id="KW-1003">Cell membrane</keyword>
<dbReference type="PANTHER" id="PTHR30012:SF0">
    <property type="entry name" value="TYPE II SECRETION SYSTEM PROTEIN F-RELATED"/>
    <property type="match status" value="1"/>
</dbReference>
<feature type="transmembrane region" description="Helical" evidence="7">
    <location>
        <begin position="188"/>
        <end position="206"/>
    </location>
</feature>
<evidence type="ECO:0000259" key="8">
    <source>
        <dbReference type="Pfam" id="PF00482"/>
    </source>
</evidence>
<keyword evidence="6 7" id="KW-0472">Membrane</keyword>
<comment type="similarity">
    <text evidence="2">Belongs to the GSP F family.</text>
</comment>
<dbReference type="InterPro" id="IPR018076">
    <property type="entry name" value="T2SS_GspF_dom"/>
</dbReference>
<accession>A0A2W6MWA7</accession>
<keyword evidence="4 7" id="KW-0812">Transmembrane</keyword>
<evidence type="ECO:0000313" key="10">
    <source>
        <dbReference type="Proteomes" id="UP000249746"/>
    </source>
</evidence>
<keyword evidence="5 7" id="KW-1133">Transmembrane helix</keyword>
<feature type="domain" description="Type II secretion system protein GspF" evidence="8">
    <location>
        <begin position="64"/>
        <end position="183"/>
    </location>
</feature>
<feature type="transmembrane region" description="Helical" evidence="7">
    <location>
        <begin position="367"/>
        <end position="388"/>
    </location>
</feature>
<dbReference type="EMBL" id="NBIU01000010">
    <property type="protein sequence ID" value="PZT48249.1"/>
    <property type="molecule type" value="Genomic_DNA"/>
</dbReference>
<evidence type="ECO:0000256" key="3">
    <source>
        <dbReference type="ARBA" id="ARBA00022475"/>
    </source>
</evidence>
<feature type="domain" description="Type II secretion system protein GspF" evidence="8">
    <location>
        <begin position="270"/>
        <end position="386"/>
    </location>
</feature>
<dbReference type="GO" id="GO:0005886">
    <property type="term" value="C:plasma membrane"/>
    <property type="evidence" value="ECO:0007669"/>
    <property type="project" value="UniProtKB-SubCell"/>
</dbReference>
<dbReference type="OrthoDB" id="5317887at2"/>
<dbReference type="RefSeq" id="WP_111229679.1">
    <property type="nucleotide sequence ID" value="NZ_NBIU01000010.1"/>
</dbReference>
<gene>
    <name evidence="9" type="ORF">B6S12_04795</name>
</gene>
<dbReference type="Pfam" id="PF00482">
    <property type="entry name" value="T2SSF"/>
    <property type="match status" value="2"/>
</dbReference>
<feature type="transmembrane region" description="Helical" evidence="7">
    <location>
        <begin position="255"/>
        <end position="272"/>
    </location>
</feature>
<evidence type="ECO:0000256" key="6">
    <source>
        <dbReference type="ARBA" id="ARBA00023136"/>
    </source>
</evidence>
<comment type="caution">
    <text evidence="9">The sequence shown here is derived from an EMBL/GenBank/DDBJ whole genome shotgun (WGS) entry which is preliminary data.</text>
</comment>
<dbReference type="Proteomes" id="UP000249746">
    <property type="component" value="Unassembled WGS sequence"/>
</dbReference>
<organism evidence="9 10">
    <name type="scientific">Helicobacter valdiviensis</name>
    <dbReference type="NCBI Taxonomy" id="1458358"/>
    <lineage>
        <taxon>Bacteria</taxon>
        <taxon>Pseudomonadati</taxon>
        <taxon>Campylobacterota</taxon>
        <taxon>Epsilonproteobacteria</taxon>
        <taxon>Campylobacterales</taxon>
        <taxon>Helicobacteraceae</taxon>
        <taxon>Helicobacter</taxon>
    </lineage>
</organism>
<evidence type="ECO:0000256" key="5">
    <source>
        <dbReference type="ARBA" id="ARBA00022989"/>
    </source>
</evidence>
<evidence type="ECO:0000313" key="9">
    <source>
        <dbReference type="EMBL" id="PZT48249.1"/>
    </source>
</evidence>
<dbReference type="InterPro" id="IPR042094">
    <property type="entry name" value="T2SS_GspF_sf"/>
</dbReference>
<proteinExistence type="inferred from homology"/>
<evidence type="ECO:0000256" key="4">
    <source>
        <dbReference type="ARBA" id="ARBA00022692"/>
    </source>
</evidence>
<comment type="subcellular location">
    <subcellularLocation>
        <location evidence="1">Cell membrane</location>
        <topology evidence="1">Multi-pass membrane protein</topology>
    </subcellularLocation>
</comment>